<dbReference type="EMBL" id="JABAHT010000839">
    <property type="protein sequence ID" value="KAF4651529.1"/>
    <property type="molecule type" value="Genomic_DNA"/>
</dbReference>
<gene>
    <name evidence="4" type="ORF">FOL46_008484</name>
    <name evidence="3" type="ORF">FOZ61_010383</name>
</gene>
<dbReference type="Gene3D" id="3.30.420.10">
    <property type="entry name" value="Ribonuclease H-like superfamily/Ribonuclease H"/>
    <property type="match status" value="1"/>
</dbReference>
<dbReference type="AlphaFoldDB" id="A0A7J6L6R6"/>
<dbReference type="Proteomes" id="UP000570595">
    <property type="component" value="Unassembled WGS sequence"/>
</dbReference>
<dbReference type="Proteomes" id="UP000572268">
    <property type="component" value="Unassembled WGS sequence"/>
</dbReference>
<evidence type="ECO:0000313" key="5">
    <source>
        <dbReference type="Proteomes" id="UP000570595"/>
    </source>
</evidence>
<evidence type="ECO:0000313" key="4">
    <source>
        <dbReference type="EMBL" id="KAF4654870.1"/>
    </source>
</evidence>
<sequence length="498" mass="54960">MSEFFSDDEFKKGLKTSESSPDGIKTGNESVIAIPSTTSSALTIAEALKRTNARFGIGGTIEQCPVRVLLNSLQYGAATEFRTVRHLTWTSSLDELYDYVCKQLASLSELAKTAGLGFHQPVDDLVSSMTGLGLCDNLQLCIIVISLCREHGPRRLVTSDIVRLYLLTADEDVDVLLDTIAEGCITIRTPRRSELFAPLCEIKFSSVSGMVVKVADSRSEDRRFDPMCRGSFTRSTATEPQLYRSRDGGADHSQQAVALCTYVADKGLPRRIHSDRGVSFVNELWTSLSSLVGVKLTNSPSYCPTANGRAESHKSTWPCRAEYFELPRMPAILRGIYGFHFHNHRSGSTTGISPYQLMYGESPITPISTLLENATAPPSEPEPQLLERLRSRLRCFYQAHLQQQLDISCYNKDYRSVTSSCRGLHPLTVGDQVLWHTPNGVTGPHTVTSMTKTTATLSRSSASPAVASLRQLQRFVPDPQRATLPGICLSSTSQRWPR</sequence>
<evidence type="ECO:0000259" key="2">
    <source>
        <dbReference type="PROSITE" id="PS50994"/>
    </source>
</evidence>
<evidence type="ECO:0000256" key="1">
    <source>
        <dbReference type="SAM" id="MobiDB-lite"/>
    </source>
</evidence>
<protein>
    <recommendedName>
        <fullName evidence="2">Integrase catalytic domain-containing protein</fullName>
    </recommendedName>
</protein>
<reference evidence="5 6" key="1">
    <citation type="submission" date="2020-04" db="EMBL/GenBank/DDBJ databases">
        <title>Perkinsus olseni comparative genomics.</title>
        <authorList>
            <person name="Bogema D.R."/>
        </authorList>
    </citation>
    <scope>NUCLEOTIDE SEQUENCE [LARGE SCALE GENOMIC DNA]</scope>
    <source>
        <strain evidence="3">ATCC PRA-179</strain>
        <strain evidence="4">ATCC PRA-31</strain>
    </source>
</reference>
<dbReference type="PROSITE" id="PS50994">
    <property type="entry name" value="INTEGRASE"/>
    <property type="match status" value="1"/>
</dbReference>
<dbReference type="InterPro" id="IPR036397">
    <property type="entry name" value="RNaseH_sf"/>
</dbReference>
<organism evidence="4 6">
    <name type="scientific">Perkinsus olseni</name>
    <name type="common">Perkinsus atlanticus</name>
    <dbReference type="NCBI Taxonomy" id="32597"/>
    <lineage>
        <taxon>Eukaryota</taxon>
        <taxon>Sar</taxon>
        <taxon>Alveolata</taxon>
        <taxon>Perkinsozoa</taxon>
        <taxon>Perkinsea</taxon>
        <taxon>Perkinsida</taxon>
        <taxon>Perkinsidae</taxon>
        <taxon>Perkinsus</taxon>
    </lineage>
</organism>
<accession>A0A7J6L6R6</accession>
<dbReference type="InterPro" id="IPR012337">
    <property type="entry name" value="RNaseH-like_sf"/>
</dbReference>
<dbReference type="InterPro" id="IPR001584">
    <property type="entry name" value="Integrase_cat-core"/>
</dbReference>
<dbReference type="GO" id="GO:0015074">
    <property type="term" value="P:DNA integration"/>
    <property type="evidence" value="ECO:0007669"/>
    <property type="project" value="InterPro"/>
</dbReference>
<dbReference type="GO" id="GO:0003676">
    <property type="term" value="F:nucleic acid binding"/>
    <property type="evidence" value="ECO:0007669"/>
    <property type="project" value="InterPro"/>
</dbReference>
<evidence type="ECO:0000313" key="6">
    <source>
        <dbReference type="Proteomes" id="UP000572268"/>
    </source>
</evidence>
<feature type="region of interest" description="Disordered" evidence="1">
    <location>
        <begin position="1"/>
        <end position="28"/>
    </location>
</feature>
<proteinExistence type="predicted"/>
<dbReference type="EMBL" id="JABANN010000685">
    <property type="protein sequence ID" value="KAF4654870.1"/>
    <property type="molecule type" value="Genomic_DNA"/>
</dbReference>
<name>A0A7J6L6R6_PEROL</name>
<evidence type="ECO:0000313" key="3">
    <source>
        <dbReference type="EMBL" id="KAF4651529.1"/>
    </source>
</evidence>
<comment type="caution">
    <text evidence="4">The sequence shown here is derived from an EMBL/GenBank/DDBJ whole genome shotgun (WGS) entry which is preliminary data.</text>
</comment>
<feature type="domain" description="Integrase catalytic" evidence="2">
    <location>
        <begin position="194"/>
        <end position="362"/>
    </location>
</feature>
<dbReference type="OrthoDB" id="346468at2759"/>
<dbReference type="SUPFAM" id="SSF53098">
    <property type="entry name" value="Ribonuclease H-like"/>
    <property type="match status" value="1"/>
</dbReference>